<name>S2J382_MUCC1</name>
<evidence type="ECO:0000313" key="2">
    <source>
        <dbReference type="EMBL" id="EPB84546.1"/>
    </source>
</evidence>
<protein>
    <submittedName>
        <fullName evidence="2">Uncharacterized protein</fullName>
    </submittedName>
</protein>
<dbReference type="Proteomes" id="UP000014254">
    <property type="component" value="Unassembled WGS sequence"/>
</dbReference>
<dbReference type="OrthoDB" id="10364490at2759"/>
<evidence type="ECO:0000313" key="3">
    <source>
        <dbReference type="Proteomes" id="UP000014254"/>
    </source>
</evidence>
<keyword evidence="3" id="KW-1185">Reference proteome</keyword>
<reference evidence="3" key="1">
    <citation type="submission" date="2013-05" db="EMBL/GenBank/DDBJ databases">
        <title>The Genome sequence of Mucor circinelloides f. circinelloides 1006PhL.</title>
        <authorList>
            <consortium name="The Broad Institute Genomics Platform"/>
            <person name="Cuomo C."/>
            <person name="Earl A."/>
            <person name="Findley K."/>
            <person name="Lee S.C."/>
            <person name="Walker B."/>
            <person name="Young S."/>
            <person name="Zeng Q."/>
            <person name="Gargeya S."/>
            <person name="Fitzgerald M."/>
            <person name="Haas B."/>
            <person name="Abouelleil A."/>
            <person name="Allen A.W."/>
            <person name="Alvarado L."/>
            <person name="Arachchi H.M."/>
            <person name="Berlin A.M."/>
            <person name="Chapman S.B."/>
            <person name="Gainer-Dewar J."/>
            <person name="Goldberg J."/>
            <person name="Griggs A."/>
            <person name="Gujja S."/>
            <person name="Hansen M."/>
            <person name="Howarth C."/>
            <person name="Imamovic A."/>
            <person name="Ireland A."/>
            <person name="Larimer J."/>
            <person name="McCowan C."/>
            <person name="Murphy C."/>
            <person name="Pearson M."/>
            <person name="Poon T.W."/>
            <person name="Priest M."/>
            <person name="Roberts A."/>
            <person name="Saif S."/>
            <person name="Shea T."/>
            <person name="Sisk P."/>
            <person name="Sykes S."/>
            <person name="Wortman J."/>
            <person name="Nusbaum C."/>
            <person name="Birren B."/>
        </authorList>
    </citation>
    <scope>NUCLEOTIDE SEQUENCE [LARGE SCALE GENOMIC DNA]</scope>
    <source>
        <strain evidence="3">1006PhL</strain>
    </source>
</reference>
<evidence type="ECO:0000256" key="1">
    <source>
        <dbReference type="SAM" id="MobiDB-lite"/>
    </source>
</evidence>
<dbReference type="InParanoid" id="S2J382"/>
<dbReference type="AlphaFoldDB" id="S2J382"/>
<sequence>MSQEQQQTPQPDPISPPTSALPLPPVLVAALISGCTSDDVDRTDALSPSLDVNTEAATTSPSFLGVGKKRRARGLLKKAESKAEKKIRYQRNQNLQKRLNRILAKARIIYGATRGIRRFMLYKLLDAVDEMIEKNQFLLENNNNNNNLRFTPSSNEQSPELQKLFADITVQIDNFCQGNISVSRALLNRLVAGHICHDDIEELPLAFFAPKTTTFAPPRELTSWQKFVAMQQQTEDANDNLLRGAGKFAGASRLAMGWQSLTQEERDSFKDREIASKRKQKKRKVDDDETTIKSHHYNAVIKVFKTNINAMLQNFRSTHIILIAVTEDNIRETHLYPPVVLSNSDKDIPFPIIIKQCGVSD</sequence>
<dbReference type="EMBL" id="KE124036">
    <property type="protein sequence ID" value="EPB84546.1"/>
    <property type="molecule type" value="Genomic_DNA"/>
</dbReference>
<accession>S2J382</accession>
<proteinExistence type="predicted"/>
<dbReference type="VEuPathDB" id="FungiDB:HMPREF1544_08711"/>
<organism evidence="2 3">
    <name type="scientific">Mucor circinelloides f. circinelloides (strain 1006PhL)</name>
    <name type="common">Mucormycosis agent</name>
    <name type="synonym">Calyptromyces circinelloides</name>
    <dbReference type="NCBI Taxonomy" id="1220926"/>
    <lineage>
        <taxon>Eukaryota</taxon>
        <taxon>Fungi</taxon>
        <taxon>Fungi incertae sedis</taxon>
        <taxon>Mucoromycota</taxon>
        <taxon>Mucoromycotina</taxon>
        <taxon>Mucoromycetes</taxon>
        <taxon>Mucorales</taxon>
        <taxon>Mucorineae</taxon>
        <taxon>Mucoraceae</taxon>
        <taxon>Mucor</taxon>
    </lineage>
</organism>
<gene>
    <name evidence="2" type="ORF">HMPREF1544_08711</name>
</gene>
<feature type="region of interest" description="Disordered" evidence="1">
    <location>
        <begin position="1"/>
        <end position="22"/>
    </location>
</feature>